<name>A0AAX6I7F0_IRIPA</name>
<accession>A0AAX6I7F0</accession>
<gene>
    <name evidence="2" type="ORF">M6B38_270955</name>
</gene>
<reference evidence="2" key="1">
    <citation type="journal article" date="2023" name="GigaByte">
        <title>Genome assembly of the bearded iris, Iris pallida Lam.</title>
        <authorList>
            <person name="Bruccoleri R.E."/>
            <person name="Oakeley E.J."/>
            <person name="Faust A.M.E."/>
            <person name="Altorfer M."/>
            <person name="Dessus-Babus S."/>
            <person name="Burckhardt D."/>
            <person name="Oertli M."/>
            <person name="Naumann U."/>
            <person name="Petersen F."/>
            <person name="Wong J."/>
        </authorList>
    </citation>
    <scope>NUCLEOTIDE SEQUENCE</scope>
    <source>
        <strain evidence="2">GSM-AAB239-AS_SAM_17_03QT</strain>
    </source>
</reference>
<feature type="compositionally biased region" description="Pro residues" evidence="1">
    <location>
        <begin position="61"/>
        <end position="71"/>
    </location>
</feature>
<proteinExistence type="predicted"/>
<sequence length="208" mass="22926">MAEKQSPFPLSPLSLSLFPFQFFPTTTKAKPTAAHPISFKPDPPFSTQQLHGMAMADLRPWPSPGRRPPPLQHQTTTTTTTTLHLHHHQTELPSPPLRAQPRHHHVRRGLPPCMAVHGRALADEVGCASPMRALPQQRQPAAAVRLRARTRAGMHAAAGDVADVADMAMAPPRPTSSGDPPWVRLSTSSATYRRFVRFARRPVVTRPK</sequence>
<protein>
    <submittedName>
        <fullName evidence="2">Uncharacterized protein</fullName>
    </submittedName>
</protein>
<dbReference type="Proteomes" id="UP001140949">
    <property type="component" value="Unassembled WGS sequence"/>
</dbReference>
<feature type="compositionally biased region" description="Low complexity" evidence="1">
    <location>
        <begin position="72"/>
        <end position="83"/>
    </location>
</feature>
<organism evidence="2 3">
    <name type="scientific">Iris pallida</name>
    <name type="common">Sweet iris</name>
    <dbReference type="NCBI Taxonomy" id="29817"/>
    <lineage>
        <taxon>Eukaryota</taxon>
        <taxon>Viridiplantae</taxon>
        <taxon>Streptophyta</taxon>
        <taxon>Embryophyta</taxon>
        <taxon>Tracheophyta</taxon>
        <taxon>Spermatophyta</taxon>
        <taxon>Magnoliopsida</taxon>
        <taxon>Liliopsida</taxon>
        <taxon>Asparagales</taxon>
        <taxon>Iridaceae</taxon>
        <taxon>Iridoideae</taxon>
        <taxon>Irideae</taxon>
        <taxon>Iris</taxon>
    </lineage>
</organism>
<evidence type="ECO:0000313" key="3">
    <source>
        <dbReference type="Proteomes" id="UP001140949"/>
    </source>
</evidence>
<keyword evidence="3" id="KW-1185">Reference proteome</keyword>
<comment type="caution">
    <text evidence="2">The sequence shown here is derived from an EMBL/GenBank/DDBJ whole genome shotgun (WGS) entry which is preliminary data.</text>
</comment>
<feature type="region of interest" description="Disordered" evidence="1">
    <location>
        <begin position="57"/>
        <end position="103"/>
    </location>
</feature>
<reference evidence="2" key="2">
    <citation type="submission" date="2023-04" db="EMBL/GenBank/DDBJ databases">
        <authorList>
            <person name="Bruccoleri R.E."/>
            <person name="Oakeley E.J."/>
            <person name="Faust A.-M."/>
            <person name="Dessus-Babus S."/>
            <person name="Altorfer M."/>
            <person name="Burckhardt D."/>
            <person name="Oertli M."/>
            <person name="Naumann U."/>
            <person name="Petersen F."/>
            <person name="Wong J."/>
        </authorList>
    </citation>
    <scope>NUCLEOTIDE SEQUENCE</scope>
    <source>
        <strain evidence="2">GSM-AAB239-AS_SAM_17_03QT</strain>
        <tissue evidence="2">Leaf</tissue>
    </source>
</reference>
<evidence type="ECO:0000256" key="1">
    <source>
        <dbReference type="SAM" id="MobiDB-lite"/>
    </source>
</evidence>
<dbReference type="EMBL" id="JANAVB010003748">
    <property type="protein sequence ID" value="KAJ6849162.1"/>
    <property type="molecule type" value="Genomic_DNA"/>
</dbReference>
<evidence type="ECO:0000313" key="2">
    <source>
        <dbReference type="EMBL" id="KAJ6849162.1"/>
    </source>
</evidence>
<dbReference type="AlphaFoldDB" id="A0AAX6I7F0"/>